<dbReference type="Gene3D" id="3.30.450.20">
    <property type="entry name" value="PAS domain"/>
    <property type="match status" value="1"/>
</dbReference>
<dbReference type="KEGG" id="hty:BN2458_PEG0634"/>
<sequence length="163" mass="18643">MGGEKIVSGFLVSKTDPKGKITYCNQAFIDISGFTEQELLGKPHNIVRHADMPRSIFAYLWKKIQNREEVNVYVKNLSKDGSYYWVFANVTPSFDMNDNIIGYYSVRRKPNAKGIKIATELYAKIKEAEKNGGIESGLALFHKHFQELGESYEDFILHTQVEQ</sequence>
<dbReference type="PROSITE" id="PS50112">
    <property type="entry name" value="PAS"/>
    <property type="match status" value="1"/>
</dbReference>
<dbReference type="RefSeq" id="WP_034325994.1">
    <property type="nucleotide sequence ID" value="NZ_CAJTQN010000005.1"/>
</dbReference>
<dbReference type="InterPro" id="IPR000014">
    <property type="entry name" value="PAS"/>
</dbReference>
<dbReference type="CDD" id="cd00130">
    <property type="entry name" value="PAS"/>
    <property type="match status" value="1"/>
</dbReference>
<evidence type="ECO:0000313" key="4">
    <source>
        <dbReference type="Proteomes" id="UP000029925"/>
    </source>
</evidence>
<dbReference type="InterPro" id="IPR035965">
    <property type="entry name" value="PAS-like_dom_sf"/>
</dbReference>
<evidence type="ECO:0000313" key="3">
    <source>
        <dbReference type="EMBL" id="TLD79395.1"/>
    </source>
</evidence>
<name>A0A099UET1_9HELI</name>
<accession>A0A099UET1</accession>
<evidence type="ECO:0000259" key="1">
    <source>
        <dbReference type="PROSITE" id="PS50112"/>
    </source>
</evidence>
<dbReference type="InterPro" id="IPR013655">
    <property type="entry name" value="PAS_fold_3"/>
</dbReference>
<dbReference type="SUPFAM" id="SSF55785">
    <property type="entry name" value="PYP-like sensor domain (PAS domain)"/>
    <property type="match status" value="1"/>
</dbReference>
<feature type="domain" description="PAS" evidence="1">
    <location>
        <begin position="16"/>
        <end position="42"/>
    </location>
</feature>
<dbReference type="NCBIfam" id="TIGR00229">
    <property type="entry name" value="sensory_box"/>
    <property type="match status" value="1"/>
</dbReference>
<dbReference type="GeneID" id="78150915"/>
<organism evidence="2 5">
    <name type="scientific">Helicobacter typhlonius</name>
    <dbReference type="NCBI Taxonomy" id="76936"/>
    <lineage>
        <taxon>Bacteria</taxon>
        <taxon>Pseudomonadati</taxon>
        <taxon>Campylobacterota</taxon>
        <taxon>Epsilonproteobacteria</taxon>
        <taxon>Campylobacterales</taxon>
        <taxon>Helicobacteraceae</taxon>
        <taxon>Helicobacter</taxon>
    </lineage>
</organism>
<dbReference type="Proteomes" id="UP000064525">
    <property type="component" value="Chromosome I"/>
</dbReference>
<dbReference type="EMBL" id="JRPF02000001">
    <property type="protein sequence ID" value="TLD79395.1"/>
    <property type="molecule type" value="Genomic_DNA"/>
</dbReference>
<dbReference type="OrthoDB" id="9806477at2"/>
<gene>
    <name evidence="2" type="ORF">BN2458_PEG0634</name>
    <name evidence="3" type="ORF">LS75_000145</name>
</gene>
<dbReference type="STRING" id="76936.BN2458_PEG0634"/>
<reference evidence="2" key="3">
    <citation type="submission" date="2015-11" db="EMBL/GenBank/DDBJ databases">
        <authorList>
            <person name="Zhang Y."/>
            <person name="Guo Z."/>
        </authorList>
    </citation>
    <scope>NUCLEOTIDE SEQUENCE</scope>
    <source>
        <strain evidence="2">1</strain>
    </source>
</reference>
<dbReference type="PATRIC" id="fig|76936.10.peg.619"/>
<evidence type="ECO:0000313" key="2">
    <source>
        <dbReference type="EMBL" id="CUU39520.1"/>
    </source>
</evidence>
<dbReference type="Pfam" id="PF08447">
    <property type="entry name" value="PAS_3"/>
    <property type="match status" value="1"/>
</dbReference>
<reference evidence="5" key="2">
    <citation type="submission" date="2015-11" db="EMBL/GenBank/DDBJ databases">
        <authorList>
            <person name="Anvar S.Y."/>
        </authorList>
    </citation>
    <scope>NUCLEOTIDE SEQUENCE [LARGE SCALE GENOMIC DNA]</scope>
</reference>
<dbReference type="EMBL" id="LN907858">
    <property type="protein sequence ID" value="CUU39520.1"/>
    <property type="molecule type" value="Genomic_DNA"/>
</dbReference>
<reference evidence="3 4" key="1">
    <citation type="journal article" date="2014" name="Genome Announc.">
        <title>Draft genome sequences of eight enterohepatic helicobacter species isolated from both laboratory and wild rodents.</title>
        <authorList>
            <person name="Sheh A."/>
            <person name="Shen Z."/>
            <person name="Fox J.G."/>
        </authorList>
    </citation>
    <scope>NUCLEOTIDE SEQUENCE [LARGE SCALE GENOMIC DNA]</scope>
    <source>
        <strain evidence="3 4">MIT 98-6810</strain>
    </source>
</reference>
<protein>
    <submittedName>
        <fullName evidence="3">PAS domain S-box protein</fullName>
    </submittedName>
    <submittedName>
        <fullName evidence="2">Signal transduction protein CetB, mediates an energy taxis response</fullName>
    </submittedName>
</protein>
<proteinExistence type="predicted"/>
<evidence type="ECO:0000313" key="5">
    <source>
        <dbReference type="Proteomes" id="UP000064525"/>
    </source>
</evidence>
<dbReference type="Proteomes" id="UP000029925">
    <property type="component" value="Unassembled WGS sequence"/>
</dbReference>
<keyword evidence="4" id="KW-1185">Reference proteome</keyword>
<dbReference type="AlphaFoldDB" id="A0A099UET1"/>